<evidence type="ECO:0000313" key="3">
    <source>
        <dbReference type="Proteomes" id="UP000271974"/>
    </source>
</evidence>
<reference evidence="2 3" key="1">
    <citation type="submission" date="2019-01" db="EMBL/GenBank/DDBJ databases">
        <title>A draft genome assembly of the solar-powered sea slug Elysia chlorotica.</title>
        <authorList>
            <person name="Cai H."/>
            <person name="Li Q."/>
            <person name="Fang X."/>
            <person name="Li J."/>
            <person name="Curtis N.E."/>
            <person name="Altenburger A."/>
            <person name="Shibata T."/>
            <person name="Feng M."/>
            <person name="Maeda T."/>
            <person name="Schwartz J.A."/>
            <person name="Shigenobu S."/>
            <person name="Lundholm N."/>
            <person name="Nishiyama T."/>
            <person name="Yang H."/>
            <person name="Hasebe M."/>
            <person name="Li S."/>
            <person name="Pierce S.K."/>
            <person name="Wang J."/>
        </authorList>
    </citation>
    <scope>NUCLEOTIDE SEQUENCE [LARGE SCALE GENOMIC DNA]</scope>
    <source>
        <strain evidence="2">EC2010</strain>
        <tissue evidence="2">Whole organism of an adult</tissue>
    </source>
</reference>
<comment type="caution">
    <text evidence="2">The sequence shown here is derived from an EMBL/GenBank/DDBJ whole genome shotgun (WGS) entry which is preliminary data.</text>
</comment>
<feature type="compositionally biased region" description="Polar residues" evidence="1">
    <location>
        <begin position="229"/>
        <end position="245"/>
    </location>
</feature>
<feature type="region of interest" description="Disordered" evidence="1">
    <location>
        <begin position="25"/>
        <end position="119"/>
    </location>
</feature>
<keyword evidence="3" id="KW-1185">Reference proteome</keyword>
<gene>
    <name evidence="2" type="ORF">EGW08_016301</name>
</gene>
<feature type="compositionally biased region" description="Low complexity" evidence="1">
    <location>
        <begin position="423"/>
        <end position="434"/>
    </location>
</feature>
<dbReference type="EMBL" id="RQTK01000699">
    <property type="protein sequence ID" value="RUS75936.1"/>
    <property type="molecule type" value="Genomic_DNA"/>
</dbReference>
<dbReference type="AlphaFoldDB" id="A0A433T323"/>
<feature type="region of interest" description="Disordered" evidence="1">
    <location>
        <begin position="397"/>
        <end position="452"/>
    </location>
</feature>
<proteinExistence type="predicted"/>
<feature type="compositionally biased region" description="Polar residues" evidence="1">
    <location>
        <begin position="90"/>
        <end position="114"/>
    </location>
</feature>
<sequence>MSCWALWQRLPLRYQLSLRESDASLGSITPVSSPHRARSPRAPLSAGTITRSPRRAPMSAGTATRTPGDCRVKSSTKQSTEKEQGEHQGCATSNKRQPALQNESTIRGQRNVGQPQGKGRATMFFTVQTSPREGVGFQTSHRQTAFPSRSSPFLTNFKQNQRMNCARQSFTDPSTIPPASPRRSKARQSKMQTAGVQFPVTKFEPQVTTNVSSTSSLPSRLGSGPSPVQNQNNIRAPSVRLTNTPDKPEVRGKGETNDLSVNTLLFVNETKPFVRNPVYSEAKNQRYVLKTGQASSVLIDNDRVVVMKSATPSTQSATVSRENSASYLAHLRKLYLRDPKDFAKANRPYGPERIKKKLLFERLEYEKRTDSILNYYSREDDVEMAAAWASAVEFSRRPKTTPSNCGDRRREGAKTSRQHRSPSRPTSARTRPNSARFPLGSANSTAPNVNSPRDALEDWGEFLRINSRLALHERQFYLRTPALGHKNSVQDTIDTSVQQENCVCRLCQVEAEAGLADHEKGYNCLKNEEHITYLALKNDHRGHILLPNDLRMQVIDGKKNVLESRKSTIYDHVLKQEANKSKVLTSDGNSEIIIANSEKSFSTKPGPDNQKPPLRKESQYVIINGEQVFEDNTGAKAGVVTNSRNSQRSQKCVENLKEDGKDIQTQMFVDIESKDVIKAGNPDMREDHPWSSDTDGFVRAETDVKSVKGEEKVAQHKEGIQNVTREIYIPSEPCDNLKIYENDFLEEFNSAENFNQGTNVSVLKDPDEKVKYSKEDTNPITVPKIMPESENSRNFSQKTNGLDEKEDTNELSGTGEKNCTSSMVLAEKPDNGHVLDPVTVMDIKTGELYVEFEQDTIKLEEEVAKKANLS</sequence>
<feature type="region of interest" description="Disordered" evidence="1">
    <location>
        <begin position="779"/>
        <end position="817"/>
    </location>
</feature>
<protein>
    <submittedName>
        <fullName evidence="2">Uncharacterized protein</fullName>
    </submittedName>
</protein>
<feature type="region of interest" description="Disordered" evidence="1">
    <location>
        <begin position="167"/>
        <end position="256"/>
    </location>
</feature>
<organism evidence="2 3">
    <name type="scientific">Elysia chlorotica</name>
    <name type="common">Eastern emerald elysia</name>
    <name type="synonym">Sea slug</name>
    <dbReference type="NCBI Taxonomy" id="188477"/>
    <lineage>
        <taxon>Eukaryota</taxon>
        <taxon>Metazoa</taxon>
        <taxon>Spiralia</taxon>
        <taxon>Lophotrochozoa</taxon>
        <taxon>Mollusca</taxon>
        <taxon>Gastropoda</taxon>
        <taxon>Heterobranchia</taxon>
        <taxon>Euthyneura</taxon>
        <taxon>Panpulmonata</taxon>
        <taxon>Sacoglossa</taxon>
        <taxon>Placobranchoidea</taxon>
        <taxon>Plakobranchidae</taxon>
        <taxon>Elysia</taxon>
    </lineage>
</organism>
<feature type="region of interest" description="Disordered" evidence="1">
    <location>
        <begin position="135"/>
        <end position="154"/>
    </location>
</feature>
<evidence type="ECO:0000313" key="2">
    <source>
        <dbReference type="EMBL" id="RUS75936.1"/>
    </source>
</evidence>
<accession>A0A433T323</accession>
<feature type="compositionally biased region" description="Basic and acidic residues" evidence="1">
    <location>
        <begin position="246"/>
        <end position="256"/>
    </location>
</feature>
<evidence type="ECO:0000256" key="1">
    <source>
        <dbReference type="SAM" id="MobiDB-lite"/>
    </source>
</evidence>
<name>A0A433T323_ELYCH</name>
<dbReference type="Proteomes" id="UP000271974">
    <property type="component" value="Unassembled WGS sequence"/>
</dbReference>
<dbReference type="OrthoDB" id="6116987at2759"/>
<feature type="compositionally biased region" description="Polar residues" evidence="1">
    <location>
        <begin position="441"/>
        <end position="451"/>
    </location>
</feature>
<feature type="compositionally biased region" description="Low complexity" evidence="1">
    <location>
        <begin position="207"/>
        <end position="228"/>
    </location>
</feature>